<feature type="domain" description="Methyltransferase" evidence="1">
    <location>
        <begin position="64"/>
        <end position="160"/>
    </location>
</feature>
<evidence type="ECO:0000313" key="3">
    <source>
        <dbReference type="Proteomes" id="UP000503540"/>
    </source>
</evidence>
<dbReference type="RefSeq" id="WP_167475111.1">
    <property type="nucleotide sequence ID" value="NZ_CP046172.1"/>
</dbReference>
<dbReference type="EMBL" id="CP046172">
    <property type="protein sequence ID" value="QIS12424.1"/>
    <property type="molecule type" value="Genomic_DNA"/>
</dbReference>
<dbReference type="Pfam" id="PF13649">
    <property type="entry name" value="Methyltransf_25"/>
    <property type="match status" value="1"/>
</dbReference>
<protein>
    <submittedName>
        <fullName evidence="2">Methyltransferase domain-containing protein</fullName>
    </submittedName>
</protein>
<dbReference type="GO" id="GO:0008757">
    <property type="term" value="F:S-adenosylmethionine-dependent methyltransferase activity"/>
    <property type="evidence" value="ECO:0007669"/>
    <property type="project" value="InterPro"/>
</dbReference>
<keyword evidence="2" id="KW-0808">Transferase</keyword>
<dbReference type="InterPro" id="IPR029063">
    <property type="entry name" value="SAM-dependent_MTases_sf"/>
</dbReference>
<evidence type="ECO:0000313" key="2">
    <source>
        <dbReference type="EMBL" id="QIS12424.1"/>
    </source>
</evidence>
<name>A0A6G9YGW2_9NOCA</name>
<dbReference type="Gene3D" id="3.40.50.150">
    <property type="entry name" value="Vaccinia Virus protein VP39"/>
    <property type="match status" value="1"/>
</dbReference>
<dbReference type="PANTHER" id="PTHR43591">
    <property type="entry name" value="METHYLTRANSFERASE"/>
    <property type="match status" value="1"/>
</dbReference>
<dbReference type="GO" id="GO:0032259">
    <property type="term" value="P:methylation"/>
    <property type="evidence" value="ECO:0007669"/>
    <property type="project" value="UniProtKB-KW"/>
</dbReference>
<dbReference type="Proteomes" id="UP000503540">
    <property type="component" value="Chromosome"/>
</dbReference>
<dbReference type="InterPro" id="IPR041698">
    <property type="entry name" value="Methyltransf_25"/>
</dbReference>
<organism evidence="2 3">
    <name type="scientific">Nocardia arthritidis</name>
    <dbReference type="NCBI Taxonomy" id="228602"/>
    <lineage>
        <taxon>Bacteria</taxon>
        <taxon>Bacillati</taxon>
        <taxon>Actinomycetota</taxon>
        <taxon>Actinomycetes</taxon>
        <taxon>Mycobacteriales</taxon>
        <taxon>Nocardiaceae</taxon>
        <taxon>Nocardia</taxon>
    </lineage>
</organism>
<keyword evidence="2" id="KW-0489">Methyltransferase</keyword>
<sequence>MRYPSVPAAGWALGAGAAAAAAVLWFGDRAPFPYGQRWMLDIPLPLLTAERLDAVLRPRAGERILEIGPGTGLQSLHVAPQLGADGQLDVLDIQPAMLEHVRRRAEARSITNIVGTQGDARNLPFPEHTFDAVYLITALGEVPEPERVLREAVRVLSPAGRLVVGEFFDPHWIPFGRLHTMADSCGLHLAARSGPTVAYLARFQPCTGRPVARQHPAELSRGPRSC</sequence>
<evidence type="ECO:0000259" key="1">
    <source>
        <dbReference type="Pfam" id="PF13649"/>
    </source>
</evidence>
<dbReference type="SUPFAM" id="SSF53335">
    <property type="entry name" value="S-adenosyl-L-methionine-dependent methyltransferases"/>
    <property type="match status" value="1"/>
</dbReference>
<accession>A0A6G9YGW2</accession>
<gene>
    <name evidence="2" type="ORF">F5544_22815</name>
</gene>
<reference evidence="2 3" key="1">
    <citation type="journal article" date="2019" name="ACS Chem. Biol.">
        <title>Identification and Mobilization of a Cryptic Antibiotic Biosynthesis Gene Locus from a Human-Pathogenic Nocardia Isolate.</title>
        <authorList>
            <person name="Herisse M."/>
            <person name="Ishida K."/>
            <person name="Porter J.L."/>
            <person name="Howden B."/>
            <person name="Hertweck C."/>
            <person name="Stinear T.P."/>
            <person name="Pidot S.J."/>
        </authorList>
    </citation>
    <scope>NUCLEOTIDE SEQUENCE [LARGE SCALE GENOMIC DNA]</scope>
    <source>
        <strain evidence="2 3">AUSMDU00012717</strain>
    </source>
</reference>
<dbReference type="AlphaFoldDB" id="A0A6G9YGW2"/>
<dbReference type="KEGG" id="nah:F5544_22815"/>
<dbReference type="CDD" id="cd02440">
    <property type="entry name" value="AdoMet_MTases"/>
    <property type="match status" value="1"/>
</dbReference>
<proteinExistence type="predicted"/>
<dbReference type="PANTHER" id="PTHR43591:SF24">
    <property type="entry name" value="2-METHOXY-6-POLYPRENYL-1,4-BENZOQUINOL METHYLASE, MITOCHONDRIAL"/>
    <property type="match status" value="1"/>
</dbReference>
<keyword evidence="3" id="KW-1185">Reference proteome</keyword>